<dbReference type="Pfam" id="PF01544">
    <property type="entry name" value="CorA"/>
    <property type="match status" value="1"/>
</dbReference>
<feature type="region of interest" description="Disordered" evidence="8">
    <location>
        <begin position="479"/>
        <end position="541"/>
    </location>
</feature>
<evidence type="ECO:0000256" key="2">
    <source>
        <dbReference type="ARBA" id="ARBA00009765"/>
    </source>
</evidence>
<dbReference type="GO" id="GO:0005886">
    <property type="term" value="C:plasma membrane"/>
    <property type="evidence" value="ECO:0007669"/>
    <property type="project" value="UniProtKB-SubCell"/>
</dbReference>
<feature type="region of interest" description="Disordered" evidence="8">
    <location>
        <begin position="45"/>
        <end position="72"/>
    </location>
</feature>
<dbReference type="InterPro" id="IPR045863">
    <property type="entry name" value="CorA_TM1_TM2"/>
</dbReference>
<evidence type="ECO:0000313" key="10">
    <source>
        <dbReference type="EMBL" id="KAF7783968.1"/>
    </source>
</evidence>
<protein>
    <submittedName>
        <fullName evidence="10">Uncharacterized protein</fullName>
    </submittedName>
</protein>
<feature type="compositionally biased region" description="Basic and acidic residues" evidence="8">
    <location>
        <begin position="242"/>
        <end position="261"/>
    </location>
</feature>
<evidence type="ECO:0000256" key="8">
    <source>
        <dbReference type="SAM" id="MobiDB-lite"/>
    </source>
</evidence>
<comment type="caution">
    <text evidence="10">The sequence shown here is derived from an EMBL/GenBank/DDBJ whole genome shotgun (WGS) entry which is preliminary data.</text>
</comment>
<dbReference type="AlphaFoldDB" id="A0A8H7KKG4"/>
<organism evidence="10 11">
    <name type="scientific">Agaricus bisporus var. burnettii</name>
    <dbReference type="NCBI Taxonomy" id="192524"/>
    <lineage>
        <taxon>Eukaryota</taxon>
        <taxon>Fungi</taxon>
        <taxon>Dikarya</taxon>
        <taxon>Basidiomycota</taxon>
        <taxon>Agaricomycotina</taxon>
        <taxon>Agaricomycetes</taxon>
        <taxon>Agaricomycetidae</taxon>
        <taxon>Agaricales</taxon>
        <taxon>Agaricineae</taxon>
        <taxon>Agaricaceae</taxon>
        <taxon>Agaricus</taxon>
    </lineage>
</organism>
<dbReference type="Proteomes" id="UP000629468">
    <property type="component" value="Unassembled WGS sequence"/>
</dbReference>
<feature type="transmembrane region" description="Helical" evidence="9">
    <location>
        <begin position="606"/>
        <end position="625"/>
    </location>
</feature>
<comment type="similarity">
    <text evidence="2">Belongs to the CorA metal ion transporter (MIT) (TC 1.A.35) family.</text>
</comment>
<evidence type="ECO:0000256" key="5">
    <source>
        <dbReference type="ARBA" id="ARBA00022692"/>
    </source>
</evidence>
<evidence type="ECO:0000256" key="6">
    <source>
        <dbReference type="ARBA" id="ARBA00022989"/>
    </source>
</evidence>
<evidence type="ECO:0000256" key="7">
    <source>
        <dbReference type="ARBA" id="ARBA00023136"/>
    </source>
</evidence>
<evidence type="ECO:0000256" key="3">
    <source>
        <dbReference type="ARBA" id="ARBA00022448"/>
    </source>
</evidence>
<dbReference type="InterPro" id="IPR002523">
    <property type="entry name" value="MgTranspt_CorA/ZnTranspt_ZntB"/>
</dbReference>
<dbReference type="GO" id="GO:0015095">
    <property type="term" value="F:magnesium ion transmembrane transporter activity"/>
    <property type="evidence" value="ECO:0007669"/>
    <property type="project" value="TreeGrafter"/>
</dbReference>
<dbReference type="Gene3D" id="1.20.58.340">
    <property type="entry name" value="Magnesium transport protein CorA, transmembrane region"/>
    <property type="match status" value="2"/>
</dbReference>
<keyword evidence="4" id="KW-1003">Cell membrane</keyword>
<keyword evidence="5 9" id="KW-0812">Transmembrane</keyword>
<feature type="compositionally biased region" description="Basic and acidic residues" evidence="8">
    <location>
        <begin position="527"/>
        <end position="538"/>
    </location>
</feature>
<dbReference type="InterPro" id="IPR045861">
    <property type="entry name" value="CorA_cytoplasmic_dom"/>
</dbReference>
<feature type="compositionally biased region" description="Basic and acidic residues" evidence="8">
    <location>
        <begin position="501"/>
        <end position="513"/>
    </location>
</feature>
<name>A0A8H7KKG4_AGABI</name>
<dbReference type="GO" id="GO:0015087">
    <property type="term" value="F:cobalt ion transmembrane transporter activity"/>
    <property type="evidence" value="ECO:0007669"/>
    <property type="project" value="TreeGrafter"/>
</dbReference>
<accession>A0A8H7KKG4</accession>
<keyword evidence="6 9" id="KW-1133">Transmembrane helix</keyword>
<keyword evidence="7 9" id="KW-0472">Membrane</keyword>
<evidence type="ECO:0000256" key="9">
    <source>
        <dbReference type="SAM" id="Phobius"/>
    </source>
</evidence>
<keyword evidence="3" id="KW-0813">Transport</keyword>
<feature type="region of interest" description="Disordered" evidence="8">
    <location>
        <begin position="1"/>
        <end position="31"/>
    </location>
</feature>
<sequence>MPPPTTLLSTAVAHSSHVQSAPSAPETPTNERLTLLAPNLSRLMNQSEAASSKASILPPLTHPTSRPSHQRLKTSHFSPHRMELPTVCRHTHGAGAEPGVNPSEGAQYSQFRRDCLIDVIDFDADDVSIERFGNADFISMMKDETENSPDCGGHPRAVRWINIAGIDWEVLSSMALRYHIHSLALEDVLHDRGDIQSKADYYPDHMFIRVLCHSIRSEDDHKQFDLLNPETHYRYGAQRRQYRGDHEPPAYKATDPEHLESGRLQNDSRILPPGATHHGQSSAFPSVASMASRMSRACFSRWRGSSTQSRAVKLDFLTAGDRPNIRHDPMCIFLFRDGTIISLMPTCNLDFTAPITERLYNNQSILRVSEDASLLMEALLDLVVDRILEVIDEYQIKIHNLEHDIIFNPNLDTIRSLHVVSGALIMHKLTLEPIKTMIYNLREYDARRCLAIAEQVKAEVETTNLYDFDSDSSVAISLESGGKDTGKKSGKTKPIEMSTSTDHKTEHAGRTDAESSGGCKPSQGSKKNRDAKKAERSRWKSTWGLNPDGTAKGYLSYTCKTYLGDISDHMDFAMTSLDMFAGVSENLINYAFNVASYETNRVMSRLTIVTIIFLPPSLLTGYFGMNFEPFKGLTGHSIAVFWEIAVPLMLVLIPLFMFHEVKNLVKNVLGTRNLRRVVKVNGIGLFIIDVA</sequence>
<dbReference type="GO" id="GO:0050897">
    <property type="term" value="F:cobalt ion binding"/>
    <property type="evidence" value="ECO:0007669"/>
    <property type="project" value="TreeGrafter"/>
</dbReference>
<gene>
    <name evidence="10" type="ORF">Agabi119p4_133</name>
</gene>
<dbReference type="EMBL" id="JABXXO010000001">
    <property type="protein sequence ID" value="KAF7783968.1"/>
    <property type="molecule type" value="Genomic_DNA"/>
</dbReference>
<feature type="region of interest" description="Disordered" evidence="8">
    <location>
        <begin position="237"/>
        <end position="286"/>
    </location>
</feature>
<feature type="compositionally biased region" description="Polar residues" evidence="8">
    <location>
        <begin position="45"/>
        <end position="54"/>
    </location>
</feature>
<proteinExistence type="inferred from homology"/>
<feature type="transmembrane region" description="Helical" evidence="9">
    <location>
        <begin position="637"/>
        <end position="658"/>
    </location>
</feature>
<dbReference type="PANTHER" id="PTHR46494">
    <property type="entry name" value="CORA FAMILY METAL ION TRANSPORTER (EUROFUNG)"/>
    <property type="match status" value="1"/>
</dbReference>
<dbReference type="SUPFAM" id="SSF144083">
    <property type="entry name" value="Magnesium transport protein CorA, transmembrane region"/>
    <property type="match status" value="1"/>
</dbReference>
<comment type="subcellular location">
    <subcellularLocation>
        <location evidence="1">Cell membrane</location>
        <topology evidence="1">Multi-pass membrane protein</topology>
    </subcellularLocation>
</comment>
<evidence type="ECO:0000256" key="1">
    <source>
        <dbReference type="ARBA" id="ARBA00004651"/>
    </source>
</evidence>
<dbReference type="SUPFAM" id="SSF143865">
    <property type="entry name" value="CorA soluble domain-like"/>
    <property type="match status" value="1"/>
</dbReference>
<dbReference type="GO" id="GO:0000287">
    <property type="term" value="F:magnesium ion binding"/>
    <property type="evidence" value="ECO:0007669"/>
    <property type="project" value="TreeGrafter"/>
</dbReference>
<evidence type="ECO:0000256" key="4">
    <source>
        <dbReference type="ARBA" id="ARBA00022475"/>
    </source>
</evidence>
<dbReference type="Gene3D" id="3.30.460.20">
    <property type="entry name" value="CorA soluble domain-like"/>
    <property type="match status" value="1"/>
</dbReference>
<reference evidence="10 11" key="1">
    <citation type="journal article" name="Sci. Rep.">
        <title>Telomere-to-telomere assembled and centromere annotated genomes of the two main subspecies of the button mushroom Agaricus bisporus reveal especially polymorphic chromosome ends.</title>
        <authorList>
            <person name="Sonnenberg A.S.M."/>
            <person name="Sedaghat-Telgerd N."/>
            <person name="Lavrijssen B."/>
            <person name="Ohm R.A."/>
            <person name="Hendrickx P.M."/>
            <person name="Scholtmeijer K."/>
            <person name="Baars J.J.P."/>
            <person name="van Peer A."/>
        </authorList>
    </citation>
    <scope>NUCLEOTIDE SEQUENCE [LARGE SCALE GENOMIC DNA]</scope>
    <source>
        <strain evidence="10 11">H119_p4</strain>
    </source>
</reference>
<dbReference type="PANTHER" id="PTHR46494:SF1">
    <property type="entry name" value="CORA FAMILY METAL ION TRANSPORTER (EUROFUNG)"/>
    <property type="match status" value="1"/>
</dbReference>
<evidence type="ECO:0000313" key="11">
    <source>
        <dbReference type="Proteomes" id="UP000629468"/>
    </source>
</evidence>